<evidence type="ECO:0000256" key="6">
    <source>
        <dbReference type="ARBA" id="ARBA00023136"/>
    </source>
</evidence>
<dbReference type="PANTHER" id="PTHR23517:SF2">
    <property type="entry name" value="MULTIDRUG RESISTANCE PROTEIN MDTH"/>
    <property type="match status" value="1"/>
</dbReference>
<feature type="transmembrane region" description="Helical" evidence="7">
    <location>
        <begin position="234"/>
        <end position="259"/>
    </location>
</feature>
<dbReference type="Gene3D" id="1.20.1250.20">
    <property type="entry name" value="MFS general substrate transporter like domains"/>
    <property type="match status" value="2"/>
</dbReference>
<proteinExistence type="predicted"/>
<comment type="caution">
    <text evidence="9">The sequence shown here is derived from an EMBL/GenBank/DDBJ whole genome shotgun (WGS) entry which is preliminary data.</text>
</comment>
<sequence>MDDRFVLYNRRMSTSRSSGMLRSFPPVFWLANVMELFERAAYYGLNSVLAVYLTNKISEGGLGFTEQSVGFLQSLIYAFTYVIPIAGGALADRYGYRRMLLFAFSIMTAGYFIAGSVTVYGAVFASLLLMATGAGLFKPIISGTLARTTTEENSGFGFGIYYWMINIGAFLAPLAVSVLKGFSWRYVFIASATYCAAMMLPAIFLFKDPPRPENTKRFREVVHGAAMVLGDARFMLMIVVYSGFWILYFQTFGSVLWYLRDFVDTAPVNAFFASFGVPLKFDAEHVTVISGGTIILLQVLVSRIVKNLRPLPTMVAGIVIGTLGFLCLAASTHIWVFILGLSVFAIGEMTAHPKYYSYVGLVAPADKKAVYMGYAFLYGVIGSLIGSSLGGTLYGAMLKPVVGQPGAAAVARTFWLIFVALNIAAAVGLIVYDRIFAQDTPATNEKARKVMLGIYALLLVAGLLFLRSSIWGGAEVSYKTMVQAVIMLILGAGGTLVSLRKA</sequence>
<gene>
    <name evidence="9" type="ORF">GETHLI_03090</name>
</gene>
<dbReference type="Pfam" id="PF07690">
    <property type="entry name" value="MFS_1"/>
    <property type="match status" value="1"/>
</dbReference>
<dbReference type="SUPFAM" id="SSF103473">
    <property type="entry name" value="MFS general substrate transporter"/>
    <property type="match status" value="1"/>
</dbReference>
<feature type="transmembrane region" description="Helical" evidence="7">
    <location>
        <begin position="480"/>
        <end position="499"/>
    </location>
</feature>
<feature type="domain" description="Major facilitator superfamily (MFS) profile" evidence="8">
    <location>
        <begin position="24"/>
        <end position="440"/>
    </location>
</feature>
<dbReference type="InterPro" id="IPR020846">
    <property type="entry name" value="MFS_dom"/>
</dbReference>
<evidence type="ECO:0000256" key="7">
    <source>
        <dbReference type="SAM" id="Phobius"/>
    </source>
</evidence>
<evidence type="ECO:0000256" key="4">
    <source>
        <dbReference type="ARBA" id="ARBA00022692"/>
    </source>
</evidence>
<evidence type="ECO:0000256" key="5">
    <source>
        <dbReference type="ARBA" id="ARBA00022989"/>
    </source>
</evidence>
<dbReference type="Proteomes" id="UP001165069">
    <property type="component" value="Unassembled WGS sequence"/>
</dbReference>
<feature type="transmembrane region" description="Helical" evidence="7">
    <location>
        <begin position="20"/>
        <end position="37"/>
    </location>
</feature>
<dbReference type="InterPro" id="IPR018456">
    <property type="entry name" value="PTR2_symporter_CS"/>
</dbReference>
<feature type="transmembrane region" description="Helical" evidence="7">
    <location>
        <begin position="186"/>
        <end position="206"/>
    </location>
</feature>
<comment type="subcellular location">
    <subcellularLocation>
        <location evidence="1">Cell membrane</location>
        <topology evidence="1">Multi-pass membrane protein</topology>
    </subcellularLocation>
</comment>
<name>A0ABQ5QAZ0_9BACT</name>
<accession>A0ABQ5QAZ0</accession>
<feature type="transmembrane region" description="Helical" evidence="7">
    <location>
        <begin position="100"/>
        <end position="129"/>
    </location>
</feature>
<evidence type="ECO:0000259" key="8">
    <source>
        <dbReference type="PROSITE" id="PS50850"/>
    </source>
</evidence>
<dbReference type="InterPro" id="IPR011701">
    <property type="entry name" value="MFS"/>
</dbReference>
<organism evidence="9 10">
    <name type="scientific">Geothrix limicola</name>
    <dbReference type="NCBI Taxonomy" id="2927978"/>
    <lineage>
        <taxon>Bacteria</taxon>
        <taxon>Pseudomonadati</taxon>
        <taxon>Acidobacteriota</taxon>
        <taxon>Holophagae</taxon>
        <taxon>Holophagales</taxon>
        <taxon>Holophagaceae</taxon>
        <taxon>Geothrix</taxon>
    </lineage>
</organism>
<dbReference type="InterPro" id="IPR050171">
    <property type="entry name" value="MFS_Transporters"/>
</dbReference>
<dbReference type="PANTHER" id="PTHR23517">
    <property type="entry name" value="RESISTANCE PROTEIN MDTM, PUTATIVE-RELATED-RELATED"/>
    <property type="match status" value="1"/>
</dbReference>
<evidence type="ECO:0000256" key="3">
    <source>
        <dbReference type="ARBA" id="ARBA00022475"/>
    </source>
</evidence>
<dbReference type="PROSITE" id="PS50850">
    <property type="entry name" value="MFS"/>
    <property type="match status" value="1"/>
</dbReference>
<dbReference type="PROSITE" id="PS01023">
    <property type="entry name" value="PTR2_2"/>
    <property type="match status" value="1"/>
</dbReference>
<feature type="transmembrane region" description="Helical" evidence="7">
    <location>
        <begin position="375"/>
        <end position="394"/>
    </location>
</feature>
<keyword evidence="4 7" id="KW-0812">Transmembrane</keyword>
<evidence type="ECO:0000313" key="10">
    <source>
        <dbReference type="Proteomes" id="UP001165069"/>
    </source>
</evidence>
<feature type="transmembrane region" description="Helical" evidence="7">
    <location>
        <begin position="160"/>
        <end position="179"/>
    </location>
</feature>
<evidence type="ECO:0000256" key="1">
    <source>
        <dbReference type="ARBA" id="ARBA00004651"/>
    </source>
</evidence>
<feature type="transmembrane region" description="Helical" evidence="7">
    <location>
        <begin position="414"/>
        <end position="432"/>
    </location>
</feature>
<keyword evidence="10" id="KW-1185">Reference proteome</keyword>
<dbReference type="EMBL" id="BSDE01000001">
    <property type="protein sequence ID" value="GLH71807.1"/>
    <property type="molecule type" value="Genomic_DNA"/>
</dbReference>
<feature type="transmembrane region" description="Helical" evidence="7">
    <location>
        <begin position="71"/>
        <end position="91"/>
    </location>
</feature>
<feature type="transmembrane region" description="Helical" evidence="7">
    <location>
        <begin position="286"/>
        <end position="305"/>
    </location>
</feature>
<keyword evidence="5 7" id="KW-1133">Transmembrane helix</keyword>
<keyword evidence="3" id="KW-1003">Cell membrane</keyword>
<evidence type="ECO:0000256" key="2">
    <source>
        <dbReference type="ARBA" id="ARBA00022448"/>
    </source>
</evidence>
<feature type="transmembrane region" description="Helical" evidence="7">
    <location>
        <begin position="452"/>
        <end position="474"/>
    </location>
</feature>
<feature type="transmembrane region" description="Helical" evidence="7">
    <location>
        <begin position="317"/>
        <end position="346"/>
    </location>
</feature>
<reference evidence="9 10" key="1">
    <citation type="journal article" date="2023" name="Antonie Van Leeuwenhoek">
        <title>Mesoterricola silvestris gen. nov., sp. nov., Mesoterricola sediminis sp. nov., Geothrix oryzae sp. nov., Geothrix edaphica sp. nov., Geothrix rubra sp. nov., and Geothrix limicola sp. nov., six novel members of Acidobacteriota isolated from soils.</title>
        <authorList>
            <person name="Itoh H."/>
            <person name="Sugisawa Y."/>
            <person name="Mise K."/>
            <person name="Xu Z."/>
            <person name="Kuniyasu M."/>
            <person name="Ushijima N."/>
            <person name="Kawano K."/>
            <person name="Kobayashi E."/>
            <person name="Shiratori Y."/>
            <person name="Masuda Y."/>
            <person name="Senoo K."/>
        </authorList>
    </citation>
    <scope>NUCLEOTIDE SEQUENCE [LARGE SCALE GENOMIC DNA]</scope>
    <source>
        <strain evidence="9 10">Red804</strain>
    </source>
</reference>
<protein>
    <submittedName>
        <fullName evidence="9">MFS transporter</fullName>
    </submittedName>
</protein>
<evidence type="ECO:0000313" key="9">
    <source>
        <dbReference type="EMBL" id="GLH71807.1"/>
    </source>
</evidence>
<keyword evidence="6 7" id="KW-0472">Membrane</keyword>
<keyword evidence="2" id="KW-0813">Transport</keyword>
<dbReference type="InterPro" id="IPR036259">
    <property type="entry name" value="MFS_trans_sf"/>
</dbReference>